<dbReference type="GO" id="GO:0000435">
    <property type="term" value="P:positive regulation of transcription from RNA polymerase II promoter by galactose"/>
    <property type="evidence" value="ECO:0007669"/>
    <property type="project" value="TreeGrafter"/>
</dbReference>
<evidence type="ECO:0000313" key="7">
    <source>
        <dbReference type="EMBL" id="PWN96726.1"/>
    </source>
</evidence>
<organism evidence="7 8">
    <name type="scientific">Tilletiopsis washingtonensis</name>
    <dbReference type="NCBI Taxonomy" id="58919"/>
    <lineage>
        <taxon>Eukaryota</taxon>
        <taxon>Fungi</taxon>
        <taxon>Dikarya</taxon>
        <taxon>Basidiomycota</taxon>
        <taxon>Ustilaginomycotina</taxon>
        <taxon>Exobasidiomycetes</taxon>
        <taxon>Entylomatales</taxon>
        <taxon>Entylomatales incertae sedis</taxon>
        <taxon>Tilletiopsis</taxon>
    </lineage>
</organism>
<sequence length="455" mass="47050">MAGPGEASGSGSGSVGGAGFAHGAALGAQVRSQPVWFQPAPGSAASGLSLTQLADAFVDTAGAGPSGAPDASARSSGAADGVAQEDMAFWQAFFETPAGGSAAQGPHAGSMAQDPGGGSWHAGPSVMRPAPSQPHDFAPEMAPFPPSSSASFELEPSWAPTSLPAVPLAPSRSHDERRASTSAAAWRDFEATSAPYAGSAPTADSASTLQRPQPGISHLGSAEGAPPPRPRQPDSLSPDSASLGIGDGPSAFVFPPLSTAGMAPSLALPHAPPEGQPLETTPPPTAAAGDGKRASVACLLCRKRKLRCDQAQPCMQCERRGLQCAYEVMARRMLRLSARALQYIQTDAISQASSGMTIQAAQSAQVLALIKRGDLRVSLLELITRVVESLGLMRLVKLEDPESARPIKPHNPAYYELPRPPPPGTTSVAEVRRELIVRLCWARAVHSARRVQTWP</sequence>
<dbReference type="CDD" id="cd00067">
    <property type="entry name" value="GAL4"/>
    <property type="match status" value="1"/>
</dbReference>
<feature type="region of interest" description="Disordered" evidence="5">
    <location>
        <begin position="264"/>
        <end position="290"/>
    </location>
</feature>
<dbReference type="PANTHER" id="PTHR47424:SF3">
    <property type="entry name" value="REGULATORY PROTEIN GAL4"/>
    <property type="match status" value="1"/>
</dbReference>
<dbReference type="PROSITE" id="PS00463">
    <property type="entry name" value="ZN2_CY6_FUNGAL_1"/>
    <property type="match status" value="1"/>
</dbReference>
<dbReference type="GO" id="GO:0000978">
    <property type="term" value="F:RNA polymerase II cis-regulatory region sequence-specific DNA binding"/>
    <property type="evidence" value="ECO:0007669"/>
    <property type="project" value="TreeGrafter"/>
</dbReference>
<dbReference type="STRING" id="58919.A0A316Z612"/>
<gene>
    <name evidence="7" type="ORF">FA09DRAFT_83889</name>
</gene>
<feature type="compositionally biased region" description="Low complexity" evidence="5">
    <location>
        <begin position="147"/>
        <end position="157"/>
    </location>
</feature>
<keyword evidence="1" id="KW-0805">Transcription regulation</keyword>
<name>A0A316Z612_9BASI</name>
<dbReference type="PROSITE" id="PS50048">
    <property type="entry name" value="ZN2_CY6_FUNGAL_2"/>
    <property type="match status" value="1"/>
</dbReference>
<dbReference type="PANTHER" id="PTHR47424">
    <property type="entry name" value="REGULATORY PROTEIN GAL4"/>
    <property type="match status" value="1"/>
</dbReference>
<dbReference type="GO" id="GO:0008270">
    <property type="term" value="F:zinc ion binding"/>
    <property type="evidence" value="ECO:0007669"/>
    <property type="project" value="InterPro"/>
</dbReference>
<dbReference type="AlphaFoldDB" id="A0A316Z612"/>
<keyword evidence="2" id="KW-0238">DNA-binding</keyword>
<dbReference type="EMBL" id="KZ819298">
    <property type="protein sequence ID" value="PWN96726.1"/>
    <property type="molecule type" value="Genomic_DNA"/>
</dbReference>
<dbReference type="OrthoDB" id="2260578at2759"/>
<dbReference type="GO" id="GO:0005634">
    <property type="term" value="C:nucleus"/>
    <property type="evidence" value="ECO:0007669"/>
    <property type="project" value="TreeGrafter"/>
</dbReference>
<feature type="region of interest" description="Disordered" evidence="5">
    <location>
        <begin position="98"/>
        <end position="248"/>
    </location>
</feature>
<dbReference type="InterPro" id="IPR036864">
    <property type="entry name" value="Zn2-C6_fun-type_DNA-bd_sf"/>
</dbReference>
<evidence type="ECO:0000256" key="4">
    <source>
        <dbReference type="ARBA" id="ARBA00023242"/>
    </source>
</evidence>
<feature type="compositionally biased region" description="Pro residues" evidence="5">
    <location>
        <begin position="270"/>
        <end position="285"/>
    </location>
</feature>
<dbReference type="GeneID" id="37273405"/>
<dbReference type="Gene3D" id="4.10.240.10">
    <property type="entry name" value="Zn(2)-C6 fungal-type DNA-binding domain"/>
    <property type="match status" value="1"/>
</dbReference>
<evidence type="ECO:0000256" key="2">
    <source>
        <dbReference type="ARBA" id="ARBA00023125"/>
    </source>
</evidence>
<keyword evidence="4" id="KW-0539">Nucleus</keyword>
<evidence type="ECO:0000256" key="5">
    <source>
        <dbReference type="SAM" id="MobiDB-lite"/>
    </source>
</evidence>
<feature type="compositionally biased region" description="Polar residues" evidence="5">
    <location>
        <begin position="202"/>
        <end position="211"/>
    </location>
</feature>
<evidence type="ECO:0000259" key="6">
    <source>
        <dbReference type="PROSITE" id="PS50048"/>
    </source>
</evidence>
<protein>
    <recommendedName>
        <fullName evidence="6">Zn(2)-C6 fungal-type domain-containing protein</fullName>
    </recommendedName>
</protein>
<accession>A0A316Z612</accession>
<proteinExistence type="predicted"/>
<reference evidence="7 8" key="1">
    <citation type="journal article" date="2018" name="Mol. Biol. Evol.">
        <title>Broad Genomic Sampling Reveals a Smut Pathogenic Ancestry of the Fungal Clade Ustilaginomycotina.</title>
        <authorList>
            <person name="Kijpornyongpan T."/>
            <person name="Mondo S.J."/>
            <person name="Barry K."/>
            <person name="Sandor L."/>
            <person name="Lee J."/>
            <person name="Lipzen A."/>
            <person name="Pangilinan J."/>
            <person name="LaButti K."/>
            <person name="Hainaut M."/>
            <person name="Henrissat B."/>
            <person name="Grigoriev I.V."/>
            <person name="Spatafora J.W."/>
            <person name="Aime M.C."/>
        </authorList>
    </citation>
    <scope>NUCLEOTIDE SEQUENCE [LARGE SCALE GENOMIC DNA]</scope>
    <source>
        <strain evidence="7 8">MCA 4186</strain>
    </source>
</reference>
<dbReference type="InterPro" id="IPR001138">
    <property type="entry name" value="Zn2Cys6_DnaBD"/>
</dbReference>
<dbReference type="GO" id="GO:0000981">
    <property type="term" value="F:DNA-binding transcription factor activity, RNA polymerase II-specific"/>
    <property type="evidence" value="ECO:0007669"/>
    <property type="project" value="InterPro"/>
</dbReference>
<dbReference type="Proteomes" id="UP000245946">
    <property type="component" value="Unassembled WGS sequence"/>
</dbReference>
<dbReference type="InterPro" id="IPR051127">
    <property type="entry name" value="Fungal_SecMet_Regulators"/>
</dbReference>
<keyword evidence="3" id="KW-0804">Transcription</keyword>
<dbReference type="SMART" id="SM00066">
    <property type="entry name" value="GAL4"/>
    <property type="match status" value="1"/>
</dbReference>
<dbReference type="RefSeq" id="XP_025597005.1">
    <property type="nucleotide sequence ID" value="XM_025745861.1"/>
</dbReference>
<evidence type="ECO:0000256" key="1">
    <source>
        <dbReference type="ARBA" id="ARBA00023015"/>
    </source>
</evidence>
<feature type="domain" description="Zn(2)-C6 fungal-type" evidence="6">
    <location>
        <begin position="297"/>
        <end position="326"/>
    </location>
</feature>
<evidence type="ECO:0000313" key="8">
    <source>
        <dbReference type="Proteomes" id="UP000245946"/>
    </source>
</evidence>
<dbReference type="SUPFAM" id="SSF57701">
    <property type="entry name" value="Zn2/Cys6 DNA-binding domain"/>
    <property type="match status" value="1"/>
</dbReference>
<dbReference type="Pfam" id="PF00172">
    <property type="entry name" value="Zn_clus"/>
    <property type="match status" value="1"/>
</dbReference>
<keyword evidence="8" id="KW-1185">Reference proteome</keyword>
<evidence type="ECO:0000256" key="3">
    <source>
        <dbReference type="ARBA" id="ARBA00023163"/>
    </source>
</evidence>